<comment type="caution">
    <text evidence="6">The sequence shown here is derived from an EMBL/GenBank/DDBJ whole genome shotgun (WGS) entry which is preliminary data.</text>
</comment>
<dbReference type="InterPro" id="IPR011010">
    <property type="entry name" value="DNA_brk_join_enz"/>
</dbReference>
<protein>
    <submittedName>
        <fullName evidence="6">Tyrosine-type recombinase/integrase</fullName>
    </submittedName>
</protein>
<organism evidence="6 7">
    <name type="scientific">Mycolicibacterium iranicum</name>
    <name type="common">Mycobacterium iranicum</name>
    <dbReference type="NCBI Taxonomy" id="912594"/>
    <lineage>
        <taxon>Bacteria</taxon>
        <taxon>Bacillati</taxon>
        <taxon>Actinomycetota</taxon>
        <taxon>Actinomycetes</taxon>
        <taxon>Mycobacteriales</taxon>
        <taxon>Mycobacteriaceae</taxon>
        <taxon>Mycolicibacterium</taxon>
    </lineage>
</organism>
<gene>
    <name evidence="6" type="ORF">OY187_21230</name>
</gene>
<evidence type="ECO:0000313" key="6">
    <source>
        <dbReference type="EMBL" id="MCZ0730576.1"/>
    </source>
</evidence>
<dbReference type="InterPro" id="IPR050090">
    <property type="entry name" value="Tyrosine_recombinase_XerCD"/>
</dbReference>
<feature type="domain" description="Tyr recombinase" evidence="4">
    <location>
        <begin position="133"/>
        <end position="354"/>
    </location>
</feature>
<dbReference type="SUPFAM" id="SSF56349">
    <property type="entry name" value="DNA breaking-rejoining enzymes"/>
    <property type="match status" value="1"/>
</dbReference>
<evidence type="ECO:0000259" key="4">
    <source>
        <dbReference type="PROSITE" id="PS51898"/>
    </source>
</evidence>
<evidence type="ECO:0000256" key="2">
    <source>
        <dbReference type="ARBA" id="ARBA00023172"/>
    </source>
</evidence>
<keyword evidence="7" id="KW-1185">Reference proteome</keyword>
<keyword evidence="2" id="KW-0233">DNA recombination</keyword>
<evidence type="ECO:0000313" key="7">
    <source>
        <dbReference type="Proteomes" id="UP001084650"/>
    </source>
</evidence>
<dbReference type="Proteomes" id="UP001084650">
    <property type="component" value="Unassembled WGS sequence"/>
</dbReference>
<sequence length="372" mass="41216">MHRPSLTVLKRYGTSTQQTYAYSLLDHLNWLRANQKSPSTVTFDDLQRYMNGLTGQADGLYGAVWRRPDQQPLGPSAAGNVATVVRAYYLTLGASDEVSRDLLDGLTAHNTVGKSRRRGDLTANPLAPRKSARRPRFLPDEFVEALFQPGVLRSARDVMIVTWLHDSGIRVGALCGLRFCDLHLVDRHPCGQRSQPHIHIVGRDDNPNGARAKTHQAARTSREGYVLDGVIRAVSDDMVSTLYAYLLDEFRNVQHQVDHEQVLVHTMGHAAGSALSTGGVRKMLRRACARAGLHARITPHAFRHKAAAALYEASDFNAEMVAQEFGWASADMVTQLYGKSANRQAMKHLQQAWNASARPPAEPYLRTAEAFS</sequence>
<dbReference type="Gene3D" id="1.10.443.10">
    <property type="entry name" value="Intergrase catalytic core"/>
    <property type="match status" value="1"/>
</dbReference>
<dbReference type="PROSITE" id="PS51900">
    <property type="entry name" value="CB"/>
    <property type="match status" value="1"/>
</dbReference>
<name>A0ABT4HK59_MYCIR</name>
<feature type="domain" description="Core-binding (CB)" evidence="5">
    <location>
        <begin position="1"/>
        <end position="93"/>
    </location>
</feature>
<proteinExistence type="predicted"/>
<reference evidence="6" key="1">
    <citation type="submission" date="2022-12" db="EMBL/GenBank/DDBJ databases">
        <title>Whole genome sequence of Mycolicibacterium iranicum strain SBH312.</title>
        <authorList>
            <person name="Jani J."/>
            <person name="Arifin Mustapha Z."/>
            <person name="Ahmed K."/>
            <person name="Kai Ling C."/>
        </authorList>
    </citation>
    <scope>NUCLEOTIDE SEQUENCE</scope>
    <source>
        <strain evidence="6">SBH312</strain>
    </source>
</reference>
<dbReference type="RefSeq" id="WP_268787102.1">
    <property type="nucleotide sequence ID" value="NZ_JAPQYE010000011.1"/>
</dbReference>
<evidence type="ECO:0000259" key="5">
    <source>
        <dbReference type="PROSITE" id="PS51900"/>
    </source>
</evidence>
<dbReference type="InterPro" id="IPR002104">
    <property type="entry name" value="Integrase_catalytic"/>
</dbReference>
<dbReference type="PANTHER" id="PTHR30349">
    <property type="entry name" value="PHAGE INTEGRASE-RELATED"/>
    <property type="match status" value="1"/>
</dbReference>
<accession>A0ABT4HK59</accession>
<dbReference type="InterPro" id="IPR044068">
    <property type="entry name" value="CB"/>
</dbReference>
<evidence type="ECO:0000256" key="1">
    <source>
        <dbReference type="ARBA" id="ARBA00023125"/>
    </source>
</evidence>
<dbReference type="PROSITE" id="PS51898">
    <property type="entry name" value="TYR_RECOMBINASE"/>
    <property type="match status" value="1"/>
</dbReference>
<dbReference type="EMBL" id="JAPQYE010000011">
    <property type="protein sequence ID" value="MCZ0730576.1"/>
    <property type="molecule type" value="Genomic_DNA"/>
</dbReference>
<keyword evidence="1 3" id="KW-0238">DNA-binding</keyword>
<dbReference type="InterPro" id="IPR013762">
    <property type="entry name" value="Integrase-like_cat_sf"/>
</dbReference>
<dbReference type="Pfam" id="PF00589">
    <property type="entry name" value="Phage_integrase"/>
    <property type="match status" value="1"/>
</dbReference>
<evidence type="ECO:0000256" key="3">
    <source>
        <dbReference type="PROSITE-ProRule" id="PRU01248"/>
    </source>
</evidence>